<evidence type="ECO:0000313" key="2">
    <source>
        <dbReference type="Proteomes" id="UP000629468"/>
    </source>
</evidence>
<dbReference type="AlphaFoldDB" id="A0A8H7KKD6"/>
<gene>
    <name evidence="1" type="ORF">Agabi119p4_2559</name>
</gene>
<dbReference type="Proteomes" id="UP000629468">
    <property type="component" value="Unassembled WGS sequence"/>
</dbReference>
<dbReference type="OMA" id="NVDWLNA"/>
<dbReference type="EMBL" id="JABXXO010000003">
    <property type="protein sequence ID" value="KAF7783183.1"/>
    <property type="molecule type" value="Genomic_DNA"/>
</dbReference>
<proteinExistence type="predicted"/>
<accession>A0A8H7KKD6</accession>
<comment type="caution">
    <text evidence="1">The sequence shown here is derived from an EMBL/GenBank/DDBJ whole genome shotgun (WGS) entry which is preliminary data.</text>
</comment>
<reference evidence="1 2" key="1">
    <citation type="journal article" name="Sci. Rep.">
        <title>Telomere-to-telomere assembled and centromere annotated genomes of the two main subspecies of the button mushroom Agaricus bisporus reveal especially polymorphic chromosome ends.</title>
        <authorList>
            <person name="Sonnenberg A.S.M."/>
            <person name="Sedaghat-Telgerd N."/>
            <person name="Lavrijssen B."/>
            <person name="Ohm R.A."/>
            <person name="Hendrickx P.M."/>
            <person name="Scholtmeijer K."/>
            <person name="Baars J.J.P."/>
            <person name="van Peer A."/>
        </authorList>
    </citation>
    <scope>NUCLEOTIDE SEQUENCE [LARGE SCALE GENOMIC DNA]</scope>
    <source>
        <strain evidence="1 2">H119_p4</strain>
    </source>
</reference>
<sequence length="157" mass="17673">MSLSSSPSFSSLTSWSMQHINDIFEAPSDEESLRAVDTTFSRHVEASVNGKPIQYRDIQRMVLALRTNSNLTVSWQQAQESPDDAATNQSGKFNGSYIIKGIQRTLPDSNKWAEFERHKKVEVEIEPLAEDASYDSRKITRLAFVATDVRVPHQASL</sequence>
<organism evidence="1 2">
    <name type="scientific">Agaricus bisporus var. burnettii</name>
    <dbReference type="NCBI Taxonomy" id="192524"/>
    <lineage>
        <taxon>Eukaryota</taxon>
        <taxon>Fungi</taxon>
        <taxon>Dikarya</taxon>
        <taxon>Basidiomycota</taxon>
        <taxon>Agaricomycotina</taxon>
        <taxon>Agaricomycetes</taxon>
        <taxon>Agaricomycetidae</taxon>
        <taxon>Agaricales</taxon>
        <taxon>Agaricineae</taxon>
        <taxon>Agaricaceae</taxon>
        <taxon>Agaricus</taxon>
    </lineage>
</organism>
<evidence type="ECO:0000313" key="1">
    <source>
        <dbReference type="EMBL" id="KAF7783183.1"/>
    </source>
</evidence>
<protein>
    <submittedName>
        <fullName evidence="1">Uncharacterized protein</fullName>
    </submittedName>
</protein>
<name>A0A8H7KKD6_AGABI</name>